<feature type="domain" description="NAC" evidence="6">
    <location>
        <begin position="9"/>
        <end position="155"/>
    </location>
</feature>
<dbReference type="InterPro" id="IPR003441">
    <property type="entry name" value="NAC-dom"/>
</dbReference>
<dbReference type="EMBL" id="JBDFQZ010000009">
    <property type="protein sequence ID" value="KAK9690641.1"/>
    <property type="molecule type" value="Genomic_DNA"/>
</dbReference>
<dbReference type="AlphaFoldDB" id="A0AAW1ILG9"/>
<evidence type="ECO:0000313" key="8">
    <source>
        <dbReference type="Proteomes" id="UP001443914"/>
    </source>
</evidence>
<keyword evidence="5" id="KW-0539">Nucleus</keyword>
<dbReference type="Pfam" id="PF02365">
    <property type="entry name" value="NAM"/>
    <property type="match status" value="1"/>
</dbReference>
<keyword evidence="3" id="KW-0238">DNA-binding</keyword>
<comment type="caution">
    <text evidence="7">The sequence shown here is derived from an EMBL/GenBank/DDBJ whole genome shotgun (WGS) entry which is preliminary data.</text>
</comment>
<keyword evidence="2" id="KW-0805">Transcription regulation</keyword>
<name>A0AAW1ILG9_SAPOF</name>
<keyword evidence="8" id="KW-1185">Reference proteome</keyword>
<dbReference type="PROSITE" id="PS51005">
    <property type="entry name" value="NAC"/>
    <property type="match status" value="1"/>
</dbReference>
<evidence type="ECO:0000259" key="6">
    <source>
        <dbReference type="PROSITE" id="PS51005"/>
    </source>
</evidence>
<evidence type="ECO:0000256" key="1">
    <source>
        <dbReference type="ARBA" id="ARBA00004123"/>
    </source>
</evidence>
<dbReference type="InterPro" id="IPR036093">
    <property type="entry name" value="NAC_dom_sf"/>
</dbReference>
<keyword evidence="4" id="KW-0804">Transcription</keyword>
<evidence type="ECO:0000256" key="3">
    <source>
        <dbReference type="ARBA" id="ARBA00023125"/>
    </source>
</evidence>
<evidence type="ECO:0000256" key="4">
    <source>
        <dbReference type="ARBA" id="ARBA00023163"/>
    </source>
</evidence>
<evidence type="ECO:0000256" key="5">
    <source>
        <dbReference type="ARBA" id="ARBA00023242"/>
    </source>
</evidence>
<dbReference type="Proteomes" id="UP001443914">
    <property type="component" value="Unassembled WGS sequence"/>
</dbReference>
<sequence>MDERESTFELPGFRFKPTEEELISFYLKNVVYDKKTHIDIIGFLNIYQYDPCDLPGLAKIGEREWYFFVPRDRKHGHVGRPSRTTEYGYWKATGSDRKIITMSEPKRVIGLRKTLVFYKGRAPRGTKTDWVMNEYRLPDNCPLHKDIVLCKVYRKATSLKELEERAAKEEAKEKSTTTLTYCPTSPLSSSSNVTTSINTDFTTPKLEDSHGDHMMMKEEVVTSNKIQVPFGKDTLGLEVPKTGMDWAHDPFLSQSCSPWLDNLLNFYSPTLAQFLSI</sequence>
<dbReference type="Gene3D" id="2.170.150.80">
    <property type="entry name" value="NAC domain"/>
    <property type="match status" value="1"/>
</dbReference>
<proteinExistence type="predicted"/>
<dbReference type="GO" id="GO:0005634">
    <property type="term" value="C:nucleus"/>
    <property type="evidence" value="ECO:0007669"/>
    <property type="project" value="UniProtKB-SubCell"/>
</dbReference>
<dbReference type="EMBL" id="JBDFQZ010000009">
    <property type="protein sequence ID" value="KAK9690643.1"/>
    <property type="molecule type" value="Genomic_DNA"/>
</dbReference>
<dbReference type="GO" id="GO:0003677">
    <property type="term" value="F:DNA binding"/>
    <property type="evidence" value="ECO:0007669"/>
    <property type="project" value="UniProtKB-KW"/>
</dbReference>
<dbReference type="GO" id="GO:0006355">
    <property type="term" value="P:regulation of DNA-templated transcription"/>
    <property type="evidence" value="ECO:0007669"/>
    <property type="project" value="InterPro"/>
</dbReference>
<dbReference type="PANTHER" id="PTHR31744:SF79">
    <property type="entry name" value="NAC DOMAIN-CONTAINING PROTEIN"/>
    <property type="match status" value="1"/>
</dbReference>
<dbReference type="SUPFAM" id="SSF101941">
    <property type="entry name" value="NAC domain"/>
    <property type="match status" value="1"/>
</dbReference>
<comment type="subcellular location">
    <subcellularLocation>
        <location evidence="1">Nucleus</location>
    </subcellularLocation>
</comment>
<dbReference type="PANTHER" id="PTHR31744">
    <property type="entry name" value="PROTEIN CUP-SHAPED COTYLEDON 2-RELATED"/>
    <property type="match status" value="1"/>
</dbReference>
<reference evidence="7 8" key="1">
    <citation type="submission" date="2024-03" db="EMBL/GenBank/DDBJ databases">
        <title>WGS assembly of Saponaria officinalis var. Norfolk2.</title>
        <authorList>
            <person name="Jenkins J."/>
            <person name="Shu S."/>
            <person name="Grimwood J."/>
            <person name="Barry K."/>
            <person name="Goodstein D."/>
            <person name="Schmutz J."/>
            <person name="Leebens-Mack J."/>
            <person name="Osbourn A."/>
        </authorList>
    </citation>
    <scope>NUCLEOTIDE SEQUENCE [LARGE SCALE GENOMIC DNA]</scope>
    <source>
        <strain evidence="8">cv. Norfolk2</strain>
        <strain evidence="7">JIC</strain>
        <tissue evidence="7">Leaf</tissue>
    </source>
</reference>
<organism evidence="7 8">
    <name type="scientific">Saponaria officinalis</name>
    <name type="common">Common soapwort</name>
    <name type="synonym">Lychnis saponaria</name>
    <dbReference type="NCBI Taxonomy" id="3572"/>
    <lineage>
        <taxon>Eukaryota</taxon>
        <taxon>Viridiplantae</taxon>
        <taxon>Streptophyta</taxon>
        <taxon>Embryophyta</taxon>
        <taxon>Tracheophyta</taxon>
        <taxon>Spermatophyta</taxon>
        <taxon>Magnoliopsida</taxon>
        <taxon>eudicotyledons</taxon>
        <taxon>Gunneridae</taxon>
        <taxon>Pentapetalae</taxon>
        <taxon>Caryophyllales</taxon>
        <taxon>Caryophyllaceae</taxon>
        <taxon>Caryophylleae</taxon>
        <taxon>Saponaria</taxon>
    </lineage>
</organism>
<accession>A0AAW1ILG9</accession>
<evidence type="ECO:0000256" key="2">
    <source>
        <dbReference type="ARBA" id="ARBA00023015"/>
    </source>
</evidence>
<evidence type="ECO:0000313" key="7">
    <source>
        <dbReference type="EMBL" id="KAK9690641.1"/>
    </source>
</evidence>
<protein>
    <recommendedName>
        <fullName evidence="6">NAC domain-containing protein</fullName>
    </recommendedName>
</protein>
<dbReference type="FunFam" id="2.170.150.80:FF:000010">
    <property type="entry name" value="NAC domain-containing protein 67-like"/>
    <property type="match status" value="1"/>
</dbReference>
<gene>
    <name evidence="7" type="ORF">RND81_09G142800</name>
</gene>